<dbReference type="InterPro" id="IPR027417">
    <property type="entry name" value="P-loop_NTPase"/>
</dbReference>
<dbReference type="AlphaFoldDB" id="A0A084U3R2"/>
<organism evidence="5 6">
    <name type="scientific">Malacoplasma iowae DK-CPA</name>
    <dbReference type="NCBI Taxonomy" id="1394179"/>
    <lineage>
        <taxon>Bacteria</taxon>
        <taxon>Bacillati</taxon>
        <taxon>Mycoplasmatota</taxon>
        <taxon>Mycoplasmoidales</taxon>
        <taxon>Mycoplasmoidaceae</taxon>
        <taxon>Malacoplasma</taxon>
    </lineage>
</organism>
<keyword evidence="3" id="KW-0547">Nucleotide-binding</keyword>
<sequence length="518" mass="58307">MNKLNIFFKNEDIKQYGDFYKIKSENFKDKNRKGKLILVTSINPTPTGEGKSTTLIGLNDCFNFANKNSIAVLRQPSIGPFFGIKGGATGSGECSILNSDEINTGFTGDFYSIETANNLIYSIIENEIYFNSELDIDKSKILWDRCIDINDRSLRQINYFINKNNQQNASFAITAASRLMAAFCLANDYEDLKNTIENTIVAYTTKNKPIYIKDLKIVDSIMLILKNAIKPNIAFSKYNSPIIIHGGPFANIAHGCNSIIATDIGLKVSDYTFTEAGFGADLGAEKFLNIKCRKMKVVPSLVVITVTLKSLKYHSGIKVEDLDKPNLNGIEIGFDNLLKHIETIKGFGLNYVVILNKHNIDTDSEINEFKYNCEKFNINFAISTMWQDGPSKNQHLVAFIEENLKENKEINFTYKLDSDIKTKVKEIANKVYGANDVNYSQEALDIIKEIEEQCKGYYICIAKTFSSLSDDPKKLNRPKNFNINVTDIKINHCAKFVIIITSQIYLMPGLPKVPKAKS</sequence>
<evidence type="ECO:0000256" key="3">
    <source>
        <dbReference type="ARBA" id="ARBA00022741"/>
    </source>
</evidence>
<protein>
    <submittedName>
        <fullName evidence="5">Formate--tetrahydrofolate ligase</fullName>
    </submittedName>
</protein>
<dbReference type="Gene3D" id="3.30.1510.10">
    <property type="entry name" value="Domain 2, N(10)-formyltetrahydrofolate synthetase"/>
    <property type="match status" value="1"/>
</dbReference>
<dbReference type="Gene3D" id="3.40.50.300">
    <property type="entry name" value="P-loop containing nucleotide triphosphate hydrolases"/>
    <property type="match status" value="1"/>
</dbReference>
<keyword evidence="6" id="KW-1185">Reference proteome</keyword>
<dbReference type="EMBL" id="AWQU01000076">
    <property type="protein sequence ID" value="KFB07598.1"/>
    <property type="molecule type" value="Genomic_DNA"/>
</dbReference>
<keyword evidence="1" id="KW-0554">One-carbon metabolism</keyword>
<dbReference type="Pfam" id="PF01268">
    <property type="entry name" value="FTHFS"/>
    <property type="match status" value="1"/>
</dbReference>
<dbReference type="SUPFAM" id="SSF52540">
    <property type="entry name" value="P-loop containing nucleoside triphosphate hydrolases"/>
    <property type="match status" value="1"/>
</dbReference>
<evidence type="ECO:0000256" key="4">
    <source>
        <dbReference type="ARBA" id="ARBA00022840"/>
    </source>
</evidence>
<reference evidence="5 6" key="1">
    <citation type="journal article" date="2014" name="PLoS ONE">
        <title>Reduction of Hydrogen Peroxide Accumulation and Toxicity by a Catalase from Mycoplasma iowae.</title>
        <authorList>
            <person name="Pritchard R.E."/>
            <person name="Prassinos A.J."/>
            <person name="Osborne J.D."/>
            <person name="Raviv Z."/>
            <person name="Balish M.F."/>
        </authorList>
    </citation>
    <scope>NUCLEOTIDE SEQUENCE [LARGE SCALE GENOMIC DNA]</scope>
    <source>
        <strain evidence="5 6">DK-CPA</strain>
    </source>
</reference>
<name>A0A084U3R2_MALIO</name>
<evidence type="ECO:0000256" key="1">
    <source>
        <dbReference type="ARBA" id="ARBA00022563"/>
    </source>
</evidence>
<comment type="caution">
    <text evidence="5">The sequence shown here is derived from an EMBL/GenBank/DDBJ whole genome shotgun (WGS) entry which is preliminary data.</text>
</comment>
<gene>
    <name evidence="5" type="primary">mIS1</name>
    <name evidence="5" type="ORF">P271_445</name>
</gene>
<dbReference type="GO" id="GO:0005524">
    <property type="term" value="F:ATP binding"/>
    <property type="evidence" value="ECO:0007669"/>
    <property type="project" value="UniProtKB-KW"/>
</dbReference>
<dbReference type="Gene3D" id="3.10.410.10">
    <property type="entry name" value="Formyltetrahydrofolate synthetase, domain 3"/>
    <property type="match status" value="1"/>
</dbReference>
<proteinExistence type="predicted"/>
<accession>A0A084U3R2</accession>
<evidence type="ECO:0000313" key="6">
    <source>
        <dbReference type="Proteomes" id="UP000028523"/>
    </source>
</evidence>
<dbReference type="RefSeq" id="WP_004024554.1">
    <property type="nucleotide sequence ID" value="NZ_AWQU01000076.1"/>
</dbReference>
<dbReference type="GO" id="GO:0006730">
    <property type="term" value="P:one-carbon metabolic process"/>
    <property type="evidence" value="ECO:0007669"/>
    <property type="project" value="UniProtKB-KW"/>
</dbReference>
<keyword evidence="2 5" id="KW-0436">Ligase</keyword>
<dbReference type="GeneID" id="96866747"/>
<evidence type="ECO:0000256" key="2">
    <source>
        <dbReference type="ARBA" id="ARBA00022598"/>
    </source>
</evidence>
<dbReference type="Proteomes" id="UP000028523">
    <property type="component" value="Unassembled WGS sequence"/>
</dbReference>
<evidence type="ECO:0000313" key="5">
    <source>
        <dbReference type="EMBL" id="KFB07598.1"/>
    </source>
</evidence>
<keyword evidence="4" id="KW-0067">ATP-binding</keyword>
<dbReference type="GO" id="GO:0004329">
    <property type="term" value="F:formate-tetrahydrofolate ligase activity"/>
    <property type="evidence" value="ECO:0007669"/>
    <property type="project" value="InterPro"/>
</dbReference>
<dbReference type="InterPro" id="IPR000559">
    <property type="entry name" value="Formate_THF_ligase"/>
</dbReference>